<dbReference type="Proteomes" id="UP001379533">
    <property type="component" value="Chromosome"/>
</dbReference>
<gene>
    <name evidence="2" type="ORF">LZC95_17070</name>
</gene>
<dbReference type="SMART" id="SM01321">
    <property type="entry name" value="Y1_Tnp"/>
    <property type="match status" value="1"/>
</dbReference>
<dbReference type="InterPro" id="IPR052715">
    <property type="entry name" value="RAYT_transposase"/>
</dbReference>
<proteinExistence type="predicted"/>
<dbReference type="PANTHER" id="PTHR36966">
    <property type="entry name" value="REP-ASSOCIATED TYROSINE TRANSPOSASE"/>
    <property type="match status" value="1"/>
</dbReference>
<sequence>MSDARTEHSPRGRYTRGYLPHFDHRDVIQAVTFRLVDSLPEGLGGLGIDVNEFEHELNRGHGSCVLRDPEIAQLVIDALRYFDGDRYFLGPWVIMPNHVHVLVRPLADHSLGEILHSWKSFTAKKIRALIGGTGAVWQREYFDRMIRNERHLLAATRYVHENPVAAGLVLRAMDWPFSSVGEPAMQGMWWSRARLGVGRPEAGGPPARCRRSMRQ</sequence>
<dbReference type="EMBL" id="CP089982">
    <property type="protein sequence ID" value="WXA98532.1"/>
    <property type="molecule type" value="Genomic_DNA"/>
</dbReference>
<dbReference type="PANTHER" id="PTHR36966:SF1">
    <property type="entry name" value="REP-ASSOCIATED TYROSINE TRANSPOSASE"/>
    <property type="match status" value="1"/>
</dbReference>
<evidence type="ECO:0000259" key="1">
    <source>
        <dbReference type="SMART" id="SM01321"/>
    </source>
</evidence>
<feature type="domain" description="Transposase IS200-like" evidence="1">
    <location>
        <begin position="56"/>
        <end position="162"/>
    </location>
</feature>
<dbReference type="RefSeq" id="WP_394849145.1">
    <property type="nucleotide sequence ID" value="NZ_CP089982.1"/>
</dbReference>
<accession>A0ABZ2KIM5</accession>
<evidence type="ECO:0000313" key="3">
    <source>
        <dbReference type="Proteomes" id="UP001379533"/>
    </source>
</evidence>
<dbReference type="Pfam" id="PF01797">
    <property type="entry name" value="Y1_Tnp"/>
    <property type="match status" value="1"/>
</dbReference>
<name>A0ABZ2KIM5_9BACT</name>
<dbReference type="Gene3D" id="3.30.70.1290">
    <property type="entry name" value="Transposase IS200-like"/>
    <property type="match status" value="1"/>
</dbReference>
<keyword evidence="3" id="KW-1185">Reference proteome</keyword>
<dbReference type="NCBIfam" id="NF047646">
    <property type="entry name" value="REP_Tyr_transpos"/>
    <property type="match status" value="1"/>
</dbReference>
<dbReference type="InterPro" id="IPR002686">
    <property type="entry name" value="Transposase_17"/>
</dbReference>
<reference evidence="2 3" key="1">
    <citation type="submission" date="2021-12" db="EMBL/GenBank/DDBJ databases">
        <title>Discovery of the Pendulisporaceae a myxobacterial family with distinct sporulation behavior and unique specialized metabolism.</title>
        <authorList>
            <person name="Garcia R."/>
            <person name="Popoff A."/>
            <person name="Bader C.D."/>
            <person name="Loehr J."/>
            <person name="Walesch S."/>
            <person name="Walt C."/>
            <person name="Boldt J."/>
            <person name="Bunk B."/>
            <person name="Haeckl F.J.F.P.J."/>
            <person name="Gunesch A.P."/>
            <person name="Birkelbach J."/>
            <person name="Nuebel U."/>
            <person name="Pietschmann T."/>
            <person name="Bach T."/>
            <person name="Mueller R."/>
        </authorList>
    </citation>
    <scope>NUCLEOTIDE SEQUENCE [LARGE SCALE GENOMIC DNA]</scope>
    <source>
        <strain evidence="2 3">MSr12523</strain>
    </source>
</reference>
<evidence type="ECO:0000313" key="2">
    <source>
        <dbReference type="EMBL" id="WXA98532.1"/>
    </source>
</evidence>
<dbReference type="SUPFAM" id="SSF143422">
    <property type="entry name" value="Transposase IS200-like"/>
    <property type="match status" value="1"/>
</dbReference>
<organism evidence="2 3">
    <name type="scientific">Pendulispora brunnea</name>
    <dbReference type="NCBI Taxonomy" id="2905690"/>
    <lineage>
        <taxon>Bacteria</taxon>
        <taxon>Pseudomonadati</taxon>
        <taxon>Myxococcota</taxon>
        <taxon>Myxococcia</taxon>
        <taxon>Myxococcales</taxon>
        <taxon>Sorangiineae</taxon>
        <taxon>Pendulisporaceae</taxon>
        <taxon>Pendulispora</taxon>
    </lineage>
</organism>
<protein>
    <submittedName>
        <fullName evidence="2">Transposase</fullName>
    </submittedName>
</protein>
<dbReference type="InterPro" id="IPR036515">
    <property type="entry name" value="Transposase_17_sf"/>
</dbReference>